<comment type="caution">
    <text evidence="1">The sequence shown here is derived from an EMBL/GenBank/DDBJ whole genome shotgun (WGS) entry which is preliminary data.</text>
</comment>
<name>A0A926ZHN4_9CYAN</name>
<dbReference type="AlphaFoldDB" id="A0A926ZHN4"/>
<proteinExistence type="predicted"/>
<evidence type="ECO:0000313" key="1">
    <source>
        <dbReference type="EMBL" id="MBD2182814.1"/>
    </source>
</evidence>
<organism evidence="1 2">
    <name type="scientific">Aerosakkonema funiforme FACHB-1375</name>
    <dbReference type="NCBI Taxonomy" id="2949571"/>
    <lineage>
        <taxon>Bacteria</taxon>
        <taxon>Bacillati</taxon>
        <taxon>Cyanobacteriota</taxon>
        <taxon>Cyanophyceae</taxon>
        <taxon>Oscillatoriophycideae</taxon>
        <taxon>Aerosakkonematales</taxon>
        <taxon>Aerosakkonemataceae</taxon>
        <taxon>Aerosakkonema</taxon>
    </lineage>
</organism>
<dbReference type="EMBL" id="JACJPW010000043">
    <property type="protein sequence ID" value="MBD2182814.1"/>
    <property type="molecule type" value="Genomic_DNA"/>
</dbReference>
<sequence length="145" mass="15728">MSPESSSKFPTASFSNQLPDRLNAELSLADRLGIKPLKVAEPGFDDTINEGTIKWAVTTENQLLVIPKFVGSQEISHTALTRGQPVLAAGEAEIVGSNGEYYLLEITNYSGHFIPTPDSLEIGREAFRRKGIDPTNAVVKYYGGS</sequence>
<dbReference type="RefSeq" id="WP_190465910.1">
    <property type="nucleotide sequence ID" value="NZ_JACJPW010000043.1"/>
</dbReference>
<reference evidence="1" key="2">
    <citation type="submission" date="2020-08" db="EMBL/GenBank/DDBJ databases">
        <authorList>
            <person name="Chen M."/>
            <person name="Teng W."/>
            <person name="Zhao L."/>
            <person name="Hu C."/>
            <person name="Zhou Y."/>
            <person name="Han B."/>
            <person name="Song L."/>
            <person name="Shu W."/>
        </authorList>
    </citation>
    <scope>NUCLEOTIDE SEQUENCE</scope>
    <source>
        <strain evidence="1">FACHB-1375</strain>
    </source>
</reference>
<accession>A0A926ZHN4</accession>
<keyword evidence="2" id="KW-1185">Reference proteome</keyword>
<evidence type="ECO:0000313" key="2">
    <source>
        <dbReference type="Proteomes" id="UP000641646"/>
    </source>
</evidence>
<dbReference type="Proteomes" id="UP000641646">
    <property type="component" value="Unassembled WGS sequence"/>
</dbReference>
<protein>
    <submittedName>
        <fullName evidence="1">Uncharacterized protein</fullName>
    </submittedName>
</protein>
<gene>
    <name evidence="1" type="ORF">H6G03_17380</name>
</gene>
<reference evidence="1" key="1">
    <citation type="journal article" date="2015" name="ISME J.">
        <title>Draft Genome Sequence of Streptomyces incarnatus NRRL8089, which Produces the Nucleoside Antibiotic Sinefungin.</title>
        <authorList>
            <person name="Oshima K."/>
            <person name="Hattori M."/>
            <person name="Shimizu H."/>
            <person name="Fukuda K."/>
            <person name="Nemoto M."/>
            <person name="Inagaki K."/>
            <person name="Tamura T."/>
        </authorList>
    </citation>
    <scope>NUCLEOTIDE SEQUENCE</scope>
    <source>
        <strain evidence="1">FACHB-1375</strain>
    </source>
</reference>